<dbReference type="InterPro" id="IPR051910">
    <property type="entry name" value="ComF/GntX_DNA_util-trans"/>
</dbReference>
<keyword evidence="3" id="KW-1185">Reference proteome</keyword>
<dbReference type="CDD" id="cd06223">
    <property type="entry name" value="PRTases_typeI"/>
    <property type="match status" value="1"/>
</dbReference>
<sequence length="230" mass="26770">MGQCLFCQNEIREVLTLQELFGFGKKNRGTVCRTCEEKLPRLAGRTCCPGCMRPQSLSTGLCEDCRSWSSRYPELTIAHHACYAYTGIVKDWLQRYKFQGDYRLAGAFTNDLRAYQRAHPQALFLPLPISIASYEERGFNQCEEMLKQARIRYVQFLENQHAGEKQSEKNRGERLLTTQPFSLRVEHKKYLQQEIILFDDVYTTGRTLYHAKSLLYKQGFRSVRSVTIAR</sequence>
<evidence type="ECO:0000313" key="2">
    <source>
        <dbReference type="EMBL" id="SLM52975.1"/>
    </source>
</evidence>
<protein>
    <recommendedName>
        <fullName evidence="4">Phosphoribosyltransferase domain-containing protein</fullName>
    </recommendedName>
</protein>
<evidence type="ECO:0000313" key="3">
    <source>
        <dbReference type="Proteomes" id="UP000195985"/>
    </source>
</evidence>
<dbReference type="InterPro" id="IPR029057">
    <property type="entry name" value="PRTase-like"/>
</dbReference>
<dbReference type="STRING" id="43064.SAMN04488086_11246"/>
<dbReference type="Gene3D" id="3.40.50.2020">
    <property type="match status" value="1"/>
</dbReference>
<proteinExistence type="inferred from homology"/>
<dbReference type="PANTHER" id="PTHR47505:SF1">
    <property type="entry name" value="DNA UTILIZATION PROTEIN YHGH"/>
    <property type="match status" value="1"/>
</dbReference>
<dbReference type="SUPFAM" id="SSF53271">
    <property type="entry name" value="PRTase-like"/>
    <property type="match status" value="1"/>
</dbReference>
<dbReference type="Proteomes" id="UP000195985">
    <property type="component" value="Unassembled WGS sequence"/>
</dbReference>
<dbReference type="InterPro" id="IPR000836">
    <property type="entry name" value="PRTase_dom"/>
</dbReference>
<gene>
    <name evidence="2" type="ORF">TPAS_2684</name>
</gene>
<organism evidence="2 3">
    <name type="scientific">Trichococcus pasteurii</name>
    <dbReference type="NCBI Taxonomy" id="43064"/>
    <lineage>
        <taxon>Bacteria</taxon>
        <taxon>Bacillati</taxon>
        <taxon>Bacillota</taxon>
        <taxon>Bacilli</taxon>
        <taxon>Lactobacillales</taxon>
        <taxon>Carnobacteriaceae</taxon>
        <taxon>Trichococcus</taxon>
    </lineage>
</organism>
<name>A0A1W1IJ63_9LACT</name>
<dbReference type="OrthoDB" id="9779910at2"/>
<dbReference type="PANTHER" id="PTHR47505">
    <property type="entry name" value="DNA UTILIZATION PROTEIN YHGH"/>
    <property type="match status" value="1"/>
</dbReference>
<reference evidence="3" key="1">
    <citation type="submission" date="2016-04" db="EMBL/GenBank/DDBJ databases">
        <authorList>
            <person name="Strepis N."/>
        </authorList>
    </citation>
    <scope>NUCLEOTIDE SEQUENCE [LARGE SCALE GENOMIC DNA]</scope>
</reference>
<comment type="similarity">
    <text evidence="1">Belongs to the ComF/GntX family.</text>
</comment>
<evidence type="ECO:0000256" key="1">
    <source>
        <dbReference type="ARBA" id="ARBA00008007"/>
    </source>
</evidence>
<accession>A0A1W1IJ63</accession>
<dbReference type="EMBL" id="FWEY01000010">
    <property type="protein sequence ID" value="SLM52975.1"/>
    <property type="molecule type" value="Genomic_DNA"/>
</dbReference>
<dbReference type="AlphaFoldDB" id="A0A1W1IJ63"/>
<dbReference type="RefSeq" id="WP_086943702.1">
    <property type="nucleotide sequence ID" value="NZ_FONM01000012.1"/>
</dbReference>
<evidence type="ECO:0008006" key="4">
    <source>
        <dbReference type="Google" id="ProtNLM"/>
    </source>
</evidence>